<evidence type="ECO:0000313" key="3">
    <source>
        <dbReference type="Proteomes" id="UP000184016"/>
    </source>
</evidence>
<evidence type="ECO:0000313" key="2">
    <source>
        <dbReference type="EMBL" id="SHL15766.1"/>
    </source>
</evidence>
<protein>
    <submittedName>
        <fullName evidence="2">Uncharacterized protein</fullName>
    </submittedName>
</protein>
<organism evidence="2 3">
    <name type="scientific">Alicyclobacillus tolerans</name>
    <dbReference type="NCBI Taxonomy" id="90970"/>
    <lineage>
        <taxon>Bacteria</taxon>
        <taxon>Bacillati</taxon>
        <taxon>Bacillota</taxon>
        <taxon>Bacilli</taxon>
        <taxon>Bacillales</taxon>
        <taxon>Alicyclobacillaceae</taxon>
        <taxon>Alicyclobacillus</taxon>
    </lineage>
</organism>
<dbReference type="AlphaFoldDB" id="A0A1M6YBW0"/>
<gene>
    <name evidence="2" type="ORF">SAMN05443507_1484</name>
</gene>
<name>A0A1M6YBW0_9BACL</name>
<accession>A0A1M6YBW0</accession>
<feature type="compositionally biased region" description="Polar residues" evidence="1">
    <location>
        <begin position="55"/>
        <end position="65"/>
    </location>
</feature>
<reference evidence="3" key="1">
    <citation type="submission" date="2016-11" db="EMBL/GenBank/DDBJ databases">
        <authorList>
            <person name="Varghese N."/>
            <person name="Submissions S."/>
        </authorList>
    </citation>
    <scope>NUCLEOTIDE SEQUENCE [LARGE SCALE GENOMIC DNA]</scope>
    <source>
        <strain evidence="3">USBA-503</strain>
    </source>
</reference>
<dbReference type="RefSeq" id="WP_072875432.1">
    <property type="nucleotide sequence ID" value="NZ_FRAF01000048.1"/>
</dbReference>
<feature type="region of interest" description="Disordered" evidence="1">
    <location>
        <begin position="48"/>
        <end position="93"/>
    </location>
</feature>
<evidence type="ECO:0000256" key="1">
    <source>
        <dbReference type="SAM" id="MobiDB-lite"/>
    </source>
</evidence>
<dbReference type="EMBL" id="FRAF01000048">
    <property type="protein sequence ID" value="SHL15766.1"/>
    <property type="molecule type" value="Genomic_DNA"/>
</dbReference>
<keyword evidence="3" id="KW-1185">Reference proteome</keyword>
<proteinExistence type="predicted"/>
<dbReference type="Proteomes" id="UP000184016">
    <property type="component" value="Unassembled WGS sequence"/>
</dbReference>
<feature type="compositionally biased region" description="Basic and acidic residues" evidence="1">
    <location>
        <begin position="84"/>
        <end position="93"/>
    </location>
</feature>
<sequence>MPKMTRWETDHEVILAYWEQLKSLSPSVRKAVWEETILRGIRAEEKLAERRNKRSQATVKASTPVPSRPISVDEPASTPVTQESAKEKTLPPEDVMDFLKEFR</sequence>